<keyword evidence="3" id="KW-1185">Reference proteome</keyword>
<feature type="region of interest" description="Disordered" evidence="1">
    <location>
        <begin position="1"/>
        <end position="22"/>
    </location>
</feature>
<sequence length="104" mass="11006">MGTLPPISSLGKTPKRPTEPLPSEVLDPTLLSCALFCLHVIVKMAIDEVPTRWLLPLTQTSAAYHPNQCCPAKLPLTSTSAASNPNQAASNPNQAASNPNQCCL</sequence>
<comment type="caution">
    <text evidence="2">The sequence shown here is derived from an EMBL/GenBank/DDBJ whole genome shotgun (WGS) entry which is preliminary data.</text>
</comment>
<dbReference type="AlphaFoldDB" id="A0AAV4E0H8"/>
<evidence type="ECO:0000313" key="3">
    <source>
        <dbReference type="Proteomes" id="UP000735302"/>
    </source>
</evidence>
<evidence type="ECO:0000313" key="2">
    <source>
        <dbReference type="EMBL" id="GFO50098.1"/>
    </source>
</evidence>
<reference evidence="2 3" key="1">
    <citation type="journal article" date="2021" name="Elife">
        <title>Chloroplast acquisition without the gene transfer in kleptoplastic sea slugs, Plakobranchus ocellatus.</title>
        <authorList>
            <person name="Maeda T."/>
            <person name="Takahashi S."/>
            <person name="Yoshida T."/>
            <person name="Shimamura S."/>
            <person name="Takaki Y."/>
            <person name="Nagai Y."/>
            <person name="Toyoda A."/>
            <person name="Suzuki Y."/>
            <person name="Arimoto A."/>
            <person name="Ishii H."/>
            <person name="Satoh N."/>
            <person name="Nishiyama T."/>
            <person name="Hasebe M."/>
            <person name="Maruyama T."/>
            <person name="Minagawa J."/>
            <person name="Obokata J."/>
            <person name="Shigenobu S."/>
        </authorList>
    </citation>
    <scope>NUCLEOTIDE SEQUENCE [LARGE SCALE GENOMIC DNA]</scope>
</reference>
<organism evidence="2 3">
    <name type="scientific">Plakobranchus ocellatus</name>
    <dbReference type="NCBI Taxonomy" id="259542"/>
    <lineage>
        <taxon>Eukaryota</taxon>
        <taxon>Metazoa</taxon>
        <taxon>Spiralia</taxon>
        <taxon>Lophotrochozoa</taxon>
        <taxon>Mollusca</taxon>
        <taxon>Gastropoda</taxon>
        <taxon>Heterobranchia</taxon>
        <taxon>Euthyneura</taxon>
        <taxon>Panpulmonata</taxon>
        <taxon>Sacoglossa</taxon>
        <taxon>Placobranchoidea</taxon>
        <taxon>Plakobranchidae</taxon>
        <taxon>Plakobranchus</taxon>
    </lineage>
</organism>
<feature type="region of interest" description="Disordered" evidence="1">
    <location>
        <begin position="80"/>
        <end position="104"/>
    </location>
</feature>
<evidence type="ECO:0000256" key="1">
    <source>
        <dbReference type="SAM" id="MobiDB-lite"/>
    </source>
</evidence>
<gene>
    <name evidence="2" type="ORF">PoB_007660300</name>
</gene>
<accession>A0AAV4E0H8</accession>
<dbReference type="Proteomes" id="UP000735302">
    <property type="component" value="Unassembled WGS sequence"/>
</dbReference>
<dbReference type="EMBL" id="BLXT01008583">
    <property type="protein sequence ID" value="GFO50098.1"/>
    <property type="molecule type" value="Genomic_DNA"/>
</dbReference>
<protein>
    <submittedName>
        <fullName evidence="2">Uncharacterized protein</fullName>
    </submittedName>
</protein>
<proteinExistence type="predicted"/>
<name>A0AAV4E0H8_9GAST</name>